<dbReference type="GO" id="GO:0006508">
    <property type="term" value="P:proteolysis"/>
    <property type="evidence" value="ECO:0007669"/>
    <property type="project" value="UniProtKB-KW"/>
</dbReference>
<name>A0A232ET42_9HYME</name>
<dbReference type="EMBL" id="NNAY01002333">
    <property type="protein sequence ID" value="OXU21525.1"/>
    <property type="molecule type" value="Genomic_DNA"/>
</dbReference>
<evidence type="ECO:0000256" key="2">
    <source>
        <dbReference type="ARBA" id="ARBA00022670"/>
    </source>
</evidence>
<dbReference type="InterPro" id="IPR038765">
    <property type="entry name" value="Papain-like_cys_pep_sf"/>
</dbReference>
<dbReference type="Proteomes" id="UP000215335">
    <property type="component" value="Unassembled WGS sequence"/>
</dbReference>
<gene>
    <name evidence="6" type="ORF">TSAR_005673</name>
</gene>
<organism evidence="6 7">
    <name type="scientific">Trichomalopsis sarcophagae</name>
    <dbReference type="NCBI Taxonomy" id="543379"/>
    <lineage>
        <taxon>Eukaryota</taxon>
        <taxon>Metazoa</taxon>
        <taxon>Ecdysozoa</taxon>
        <taxon>Arthropoda</taxon>
        <taxon>Hexapoda</taxon>
        <taxon>Insecta</taxon>
        <taxon>Pterygota</taxon>
        <taxon>Neoptera</taxon>
        <taxon>Endopterygota</taxon>
        <taxon>Hymenoptera</taxon>
        <taxon>Apocrita</taxon>
        <taxon>Proctotrupomorpha</taxon>
        <taxon>Chalcidoidea</taxon>
        <taxon>Pteromalidae</taxon>
        <taxon>Pteromalinae</taxon>
        <taxon>Trichomalopsis</taxon>
    </lineage>
</organism>
<comment type="caution">
    <text evidence="6">The sequence shown here is derived from an EMBL/GenBank/DDBJ whole genome shotgun (WGS) entry which is preliminary data.</text>
</comment>
<dbReference type="STRING" id="543379.A0A232ET42"/>
<dbReference type="AlphaFoldDB" id="A0A232ET42"/>
<dbReference type="OrthoDB" id="5065855at2759"/>
<dbReference type="PANTHER" id="PTHR46468">
    <property type="entry name" value="SENTRIN-SPECIFIC PROTEASE 8"/>
    <property type="match status" value="1"/>
</dbReference>
<dbReference type="Pfam" id="PF02902">
    <property type="entry name" value="Peptidase_C48"/>
    <property type="match status" value="1"/>
</dbReference>
<proteinExistence type="inferred from homology"/>
<dbReference type="PROSITE" id="PS50600">
    <property type="entry name" value="ULP_PROTEASE"/>
    <property type="match status" value="1"/>
</dbReference>
<keyword evidence="7" id="KW-1185">Reference proteome</keyword>
<keyword evidence="2" id="KW-0645">Protease</keyword>
<dbReference type="Gene3D" id="3.40.395.10">
    <property type="entry name" value="Adenoviral Proteinase, Chain A"/>
    <property type="match status" value="1"/>
</dbReference>
<evidence type="ECO:0000256" key="1">
    <source>
        <dbReference type="ARBA" id="ARBA00005234"/>
    </source>
</evidence>
<accession>A0A232ET42</accession>
<evidence type="ECO:0000256" key="4">
    <source>
        <dbReference type="ARBA" id="ARBA00022807"/>
    </source>
</evidence>
<dbReference type="GO" id="GO:0019784">
    <property type="term" value="F:deNEDDylase activity"/>
    <property type="evidence" value="ECO:0007669"/>
    <property type="project" value="InterPro"/>
</dbReference>
<sequence length="220" mass="25324">MSKSQNKENDLILSYHDCILRRDDVNLLNGPYWLNDAVIGFYFEYLGQKYIEASSKLLFISPELTQLLKLTDPHEYPIFLDPIEAKKKEFIFFPVNDCNSRNTAGGSHWSLMVFSKTERTCFYFDSSYGLNTSVARDFSRGVMSYLLDKGTGQFVEVNCPQQENGYDCGLFVLCYADIITEFVLKTSKVEGCDCDNVNSLVFEKRKSLKTLIERLKESEH</sequence>
<dbReference type="SUPFAM" id="SSF54001">
    <property type="entry name" value="Cysteine proteinases"/>
    <property type="match status" value="1"/>
</dbReference>
<keyword evidence="3" id="KW-0378">Hydrolase</keyword>
<evidence type="ECO:0000259" key="5">
    <source>
        <dbReference type="PROSITE" id="PS50600"/>
    </source>
</evidence>
<feature type="domain" description="Ubiquitin-like protease family profile" evidence="5">
    <location>
        <begin position="18"/>
        <end position="179"/>
    </location>
</feature>
<evidence type="ECO:0000313" key="7">
    <source>
        <dbReference type="Proteomes" id="UP000215335"/>
    </source>
</evidence>
<comment type="similarity">
    <text evidence="1">Belongs to the peptidase C48 family.</text>
</comment>
<evidence type="ECO:0000256" key="3">
    <source>
        <dbReference type="ARBA" id="ARBA00022801"/>
    </source>
</evidence>
<dbReference type="InterPro" id="IPR044613">
    <property type="entry name" value="Nep1/2-like"/>
</dbReference>
<protein>
    <recommendedName>
        <fullName evidence="5">Ubiquitin-like protease family profile domain-containing protein</fullName>
    </recommendedName>
</protein>
<evidence type="ECO:0000313" key="6">
    <source>
        <dbReference type="EMBL" id="OXU21525.1"/>
    </source>
</evidence>
<keyword evidence="4" id="KW-0788">Thiol protease</keyword>
<dbReference type="PANTHER" id="PTHR46468:SF1">
    <property type="entry name" value="SENTRIN-SPECIFIC PROTEASE 8"/>
    <property type="match status" value="1"/>
</dbReference>
<dbReference type="InterPro" id="IPR003653">
    <property type="entry name" value="Peptidase_C48_C"/>
</dbReference>
<reference evidence="6 7" key="1">
    <citation type="journal article" date="2017" name="Curr. Biol.">
        <title>The Evolution of Venom by Co-option of Single-Copy Genes.</title>
        <authorList>
            <person name="Martinson E.O."/>
            <person name="Mrinalini"/>
            <person name="Kelkar Y.D."/>
            <person name="Chang C.H."/>
            <person name="Werren J.H."/>
        </authorList>
    </citation>
    <scope>NUCLEOTIDE SEQUENCE [LARGE SCALE GENOMIC DNA]</scope>
    <source>
        <strain evidence="6 7">Alberta</strain>
        <tissue evidence="6">Whole body</tissue>
    </source>
</reference>
<dbReference type="GO" id="GO:0000338">
    <property type="term" value="P:protein deneddylation"/>
    <property type="evidence" value="ECO:0007669"/>
    <property type="project" value="TreeGrafter"/>
</dbReference>
<dbReference type="GO" id="GO:0008234">
    <property type="term" value="F:cysteine-type peptidase activity"/>
    <property type="evidence" value="ECO:0007669"/>
    <property type="project" value="UniProtKB-KW"/>
</dbReference>